<dbReference type="InterPro" id="IPR049237">
    <property type="entry name" value="DUF2264_C"/>
</dbReference>
<evidence type="ECO:0000313" key="4">
    <source>
        <dbReference type="Proteomes" id="UP000184330"/>
    </source>
</evidence>
<sequence length="699" mass="76804">MPPLPGFSDNPLRTRSDLLTAVYALLTPLIQYQTPNGARVRIPVATAAHFDETAAQLEGFARPLWAIGALLAANPHAPINSRLQGWINGFAVGTDPSPDNQEYWGDVLDTDQRMVEIEILGFALLAAPDAFLGPPDSKKEEDVKRRQNITRYLRQVNGKTFPKNNWLWFRVMANLALVKSLGVSYSELKGSMDSDLAVLDTFHVGDGWASDGPWNEGGRQMDYYSGSYAIQFSQLMYVHFAGDIDPERHVSPIITVSSLTSTGASIPFGRSLTYRFAMGGFWAAVTMAEVDLPSPLTPGVIKGLLLRHLRYWASKPDIFYPDGTLNIGFHYPNMYMSEDYNSPQSPYWCMKTFCMLALPEDHPFWSTTEESLPSSFTDKDPTEDNLQVTAMQYPKQIVVNSGNHHFLLSSGQYCGWPLKATQSKYSKLAYSSSFGCSVPTGPLIQQLAPDSTLAISDDDGESWKVRWKSEETTFGSAVLNGEKIPTLINTWSPSKSSPISVQTTLIPSTTRWPDYHIRIHRITFPSQTKLCAIEGGFAILGRALDGSALKTMEWSSDGDEYGEGIIEDDDSVLNDASSLIVSKAGASGVRSIPLRVSDGGNEEGGRGKGVVLKPDSNTNLMCQRTLIPTIQQEILGLNKEGVDGDGKGKGEKTIVTAIFAIGGNKLPTLEICKRWYDVPQICLRGCEDGMDGYTIVLET</sequence>
<evidence type="ECO:0000259" key="1">
    <source>
        <dbReference type="Pfam" id="PF10022"/>
    </source>
</evidence>
<dbReference type="InterPro" id="IPR016624">
    <property type="entry name" value="UCP014753"/>
</dbReference>
<reference evidence="3 4" key="1">
    <citation type="submission" date="2016-03" db="EMBL/GenBank/DDBJ databases">
        <authorList>
            <person name="Ploux O."/>
        </authorList>
    </citation>
    <scope>NUCLEOTIDE SEQUENCE [LARGE SCALE GENOMIC DNA]</scope>
    <source>
        <strain evidence="3 4">UAMH 11012</strain>
    </source>
</reference>
<evidence type="ECO:0008006" key="5">
    <source>
        <dbReference type="Google" id="ProtNLM"/>
    </source>
</evidence>
<name>A0A1L7WPB1_9HELO</name>
<dbReference type="AlphaFoldDB" id="A0A1L7WPB1"/>
<feature type="domain" description="DUF2264" evidence="2">
    <location>
        <begin position="387"/>
        <end position="679"/>
    </location>
</feature>
<dbReference type="Proteomes" id="UP000184330">
    <property type="component" value="Unassembled WGS sequence"/>
</dbReference>
<dbReference type="PANTHER" id="PTHR35339">
    <property type="entry name" value="LINALOOL DEHYDRATASE_ISOMERASE DOMAIN-CONTAINING PROTEIN"/>
    <property type="match status" value="1"/>
</dbReference>
<dbReference type="PANTHER" id="PTHR35339:SF2">
    <property type="entry name" value="DUF2264 DOMAIN-CONTAINING PROTEIN-RELATED"/>
    <property type="match status" value="1"/>
</dbReference>
<keyword evidence="4" id="KW-1185">Reference proteome</keyword>
<gene>
    <name evidence="3" type="ORF">PAC_04490</name>
</gene>
<accession>A0A1L7WPB1</accession>
<evidence type="ECO:0000259" key="2">
    <source>
        <dbReference type="Pfam" id="PF20938"/>
    </source>
</evidence>
<proteinExistence type="predicted"/>
<dbReference type="InterPro" id="IPR049349">
    <property type="entry name" value="DUF2264_N"/>
</dbReference>
<dbReference type="OrthoDB" id="5150166at2759"/>
<organism evidence="3 4">
    <name type="scientific">Phialocephala subalpina</name>
    <dbReference type="NCBI Taxonomy" id="576137"/>
    <lineage>
        <taxon>Eukaryota</taxon>
        <taxon>Fungi</taxon>
        <taxon>Dikarya</taxon>
        <taxon>Ascomycota</taxon>
        <taxon>Pezizomycotina</taxon>
        <taxon>Leotiomycetes</taxon>
        <taxon>Helotiales</taxon>
        <taxon>Mollisiaceae</taxon>
        <taxon>Phialocephala</taxon>
        <taxon>Phialocephala fortinii species complex</taxon>
    </lineage>
</organism>
<protein>
    <recommendedName>
        <fullName evidence="5">DUF2264 domain protein</fullName>
    </recommendedName>
</protein>
<dbReference type="EMBL" id="FJOG01000005">
    <property type="protein sequence ID" value="CZR54606.1"/>
    <property type="molecule type" value="Genomic_DNA"/>
</dbReference>
<dbReference type="Pfam" id="PF10022">
    <property type="entry name" value="DUF2264"/>
    <property type="match status" value="1"/>
</dbReference>
<feature type="domain" description="DUF2264" evidence="1">
    <location>
        <begin position="14"/>
        <end position="371"/>
    </location>
</feature>
<dbReference type="Pfam" id="PF20938">
    <property type="entry name" value="DUF2264_C"/>
    <property type="match status" value="1"/>
</dbReference>
<evidence type="ECO:0000313" key="3">
    <source>
        <dbReference type="EMBL" id="CZR54606.1"/>
    </source>
</evidence>
<dbReference type="PIRSF" id="PIRSF014753">
    <property type="entry name" value="UCP014753"/>
    <property type="match status" value="1"/>
</dbReference>